<comment type="caution">
    <text evidence="2">The sequence shown here is derived from an EMBL/GenBank/DDBJ whole genome shotgun (WGS) entry which is preliminary data.</text>
</comment>
<reference evidence="2 3" key="1">
    <citation type="submission" date="2018-03" db="EMBL/GenBank/DDBJ databases">
        <title>Bacillus urumqiensis sp. nov., a moderately haloalkaliphilic bacterium isolated from a salt lake.</title>
        <authorList>
            <person name="Zhao B."/>
            <person name="Liao Z."/>
        </authorList>
    </citation>
    <scope>NUCLEOTIDE SEQUENCE [LARGE SCALE GENOMIC DNA]</scope>
    <source>
        <strain evidence="2 3">BZ-SZ-XJ18</strain>
    </source>
</reference>
<dbReference type="AlphaFoldDB" id="A0A2P6MKK8"/>
<feature type="region of interest" description="Disordered" evidence="1">
    <location>
        <begin position="30"/>
        <end position="52"/>
    </location>
</feature>
<gene>
    <name evidence="2" type="ORF">C6I21_02400</name>
</gene>
<protein>
    <submittedName>
        <fullName evidence="2">Uncharacterized protein</fullName>
    </submittedName>
</protein>
<evidence type="ECO:0000313" key="3">
    <source>
        <dbReference type="Proteomes" id="UP000243650"/>
    </source>
</evidence>
<evidence type="ECO:0000313" key="2">
    <source>
        <dbReference type="EMBL" id="PRO66793.1"/>
    </source>
</evidence>
<keyword evidence="3" id="KW-1185">Reference proteome</keyword>
<proteinExistence type="predicted"/>
<dbReference type="EMBL" id="PVNS01000002">
    <property type="protein sequence ID" value="PRO66793.1"/>
    <property type="molecule type" value="Genomic_DNA"/>
</dbReference>
<evidence type="ECO:0000256" key="1">
    <source>
        <dbReference type="SAM" id="MobiDB-lite"/>
    </source>
</evidence>
<sequence length="62" mass="7077">MYIICGTGEKIKPARSFPRIGDKKSFCKKTSFPKHGQRPAEKPVLQQAESSQTVQYMADRLY</sequence>
<organism evidence="2 3">
    <name type="scientific">Alkalicoccus urumqiensis</name>
    <name type="common">Bacillus urumqiensis</name>
    <dbReference type="NCBI Taxonomy" id="1548213"/>
    <lineage>
        <taxon>Bacteria</taxon>
        <taxon>Bacillati</taxon>
        <taxon>Bacillota</taxon>
        <taxon>Bacilli</taxon>
        <taxon>Bacillales</taxon>
        <taxon>Bacillaceae</taxon>
        <taxon>Alkalicoccus</taxon>
    </lineage>
</organism>
<name>A0A2P6MKK8_ALKUR</name>
<dbReference type="Proteomes" id="UP000243650">
    <property type="component" value="Unassembled WGS sequence"/>
</dbReference>
<accession>A0A2P6MKK8</accession>